<evidence type="ECO:0000313" key="2">
    <source>
        <dbReference type="EMBL" id="THW20890.1"/>
    </source>
</evidence>
<dbReference type="EMBL" id="QZAM01000187">
    <property type="protein sequence ID" value="THW38432.1"/>
    <property type="molecule type" value="Genomic_DNA"/>
</dbReference>
<protein>
    <submittedName>
        <fullName evidence="2">Uncharacterized protein</fullName>
    </submittedName>
</protein>
<evidence type="ECO:0000313" key="3">
    <source>
        <dbReference type="EMBL" id="THW38432.1"/>
    </source>
</evidence>
<name>A0A4S8WBN1_AURPU</name>
<organism evidence="2 6">
    <name type="scientific">Aureobasidium pullulans</name>
    <name type="common">Black yeast</name>
    <name type="synonym">Pullularia pullulans</name>
    <dbReference type="NCBI Taxonomy" id="5580"/>
    <lineage>
        <taxon>Eukaryota</taxon>
        <taxon>Fungi</taxon>
        <taxon>Dikarya</taxon>
        <taxon>Ascomycota</taxon>
        <taxon>Pezizomycotina</taxon>
        <taxon>Dothideomycetes</taxon>
        <taxon>Dothideomycetidae</taxon>
        <taxon>Dothideales</taxon>
        <taxon>Saccotheciaceae</taxon>
        <taxon>Aureobasidium</taxon>
    </lineage>
</organism>
<evidence type="ECO:0000313" key="4">
    <source>
        <dbReference type="EMBL" id="THW90449.1"/>
    </source>
</evidence>
<evidence type="ECO:0000313" key="7">
    <source>
        <dbReference type="Proteomes" id="UP000309076"/>
    </source>
</evidence>
<dbReference type="AlphaFoldDB" id="A0A4S8WBN1"/>
<gene>
    <name evidence="4" type="ORF">D6D15_04568</name>
    <name evidence="3" type="ORF">D6D21_07787</name>
    <name evidence="2" type="ORF">D6D24_02033</name>
</gene>
<keyword evidence="1" id="KW-0732">Signal</keyword>
<evidence type="ECO:0000256" key="1">
    <source>
        <dbReference type="SAM" id="SignalP"/>
    </source>
</evidence>
<sequence length="117" mass="12616">MYPLQFVSGSITLLLLSTKVSAFTLEGWLGQRCSGEEVFSRTLGLQDGCVTTGMGQAESVTIQTQDTDQPNDRLVVAFYRTDDCSVTELITTSSGGGCANIDDTGDLVYMSFRVVRA</sequence>
<dbReference type="Proteomes" id="UP000308014">
    <property type="component" value="Unassembled WGS sequence"/>
</dbReference>
<dbReference type="Proteomes" id="UP000309076">
    <property type="component" value="Unassembled WGS sequence"/>
</dbReference>
<accession>A0A4S8WBN1</accession>
<feature type="signal peptide" evidence="1">
    <location>
        <begin position="1"/>
        <end position="22"/>
    </location>
</feature>
<comment type="caution">
    <text evidence="2">The sequence shown here is derived from an EMBL/GenBank/DDBJ whole genome shotgun (WGS) entry which is preliminary data.</text>
</comment>
<reference evidence="5 6" key="1">
    <citation type="submission" date="2018-10" db="EMBL/GenBank/DDBJ databases">
        <title>Fifty Aureobasidium pullulans genomes reveal a recombining polyextremotolerant generalist.</title>
        <authorList>
            <person name="Gostincar C."/>
            <person name="Turk M."/>
            <person name="Zajc J."/>
            <person name="Gunde-Cimerman N."/>
        </authorList>
    </citation>
    <scope>NUCLEOTIDE SEQUENCE [LARGE SCALE GENOMIC DNA]</scope>
    <source>
        <strain evidence="4 5">EXF-10507</strain>
        <strain evidence="3 7">EXF-10796</strain>
        <strain evidence="2 6">EXF-11318</strain>
    </source>
</reference>
<dbReference type="EMBL" id="QZAJ01000041">
    <property type="protein sequence ID" value="THW20890.1"/>
    <property type="molecule type" value="Genomic_DNA"/>
</dbReference>
<dbReference type="EMBL" id="QZAR01000065">
    <property type="protein sequence ID" value="THW90449.1"/>
    <property type="molecule type" value="Genomic_DNA"/>
</dbReference>
<dbReference type="OrthoDB" id="10516838at2759"/>
<evidence type="ECO:0000313" key="5">
    <source>
        <dbReference type="Proteomes" id="UP000304928"/>
    </source>
</evidence>
<dbReference type="Proteomes" id="UP000304928">
    <property type="component" value="Unassembled WGS sequence"/>
</dbReference>
<proteinExistence type="predicted"/>
<feature type="chain" id="PRO_5044089450" evidence="1">
    <location>
        <begin position="23"/>
        <end position="117"/>
    </location>
</feature>
<evidence type="ECO:0000313" key="6">
    <source>
        <dbReference type="Proteomes" id="UP000308014"/>
    </source>
</evidence>